<sequence length="252" mass="28494">MEQLAVQVFLDGLRDTETHQALTLARPSKLVDALARALEFEAAKQSCRGQAKVCKMEENVGQGTCNEAEIRRVVDDMWGKRQIRCWNCEDTALPERSEMILDAHLDGNPCVGNIMVFEPRSHNGEVARGIAVGKALLLTEKTVLSEEVLTDQENDPNLRPIVNWKKEGRKPTWEEVSRYSPIVKSYWAQWNTLALSDGLKTLLEKTDGTEERKQLIVPRNRVPEVLEEIHNGSTGGDLGLRKTLGKVRERFY</sequence>
<protein>
    <submittedName>
        <fullName evidence="1">Uncharacterized protein</fullName>
    </submittedName>
</protein>
<dbReference type="EMBL" id="JAPWTK010000774">
    <property type="protein sequence ID" value="KAJ8936187.1"/>
    <property type="molecule type" value="Genomic_DNA"/>
</dbReference>
<dbReference type="Proteomes" id="UP001162162">
    <property type="component" value="Unassembled WGS sequence"/>
</dbReference>
<comment type="caution">
    <text evidence="1">The sequence shown here is derived from an EMBL/GenBank/DDBJ whole genome shotgun (WGS) entry which is preliminary data.</text>
</comment>
<accession>A0AAV8XC07</accession>
<dbReference type="AlphaFoldDB" id="A0AAV8XC07"/>
<evidence type="ECO:0000313" key="1">
    <source>
        <dbReference type="EMBL" id="KAJ8936187.1"/>
    </source>
</evidence>
<evidence type="ECO:0000313" key="2">
    <source>
        <dbReference type="Proteomes" id="UP001162162"/>
    </source>
</evidence>
<gene>
    <name evidence="1" type="ORF">NQ318_020932</name>
</gene>
<name>A0AAV8XC07_9CUCU</name>
<organism evidence="1 2">
    <name type="scientific">Aromia moschata</name>
    <dbReference type="NCBI Taxonomy" id="1265417"/>
    <lineage>
        <taxon>Eukaryota</taxon>
        <taxon>Metazoa</taxon>
        <taxon>Ecdysozoa</taxon>
        <taxon>Arthropoda</taxon>
        <taxon>Hexapoda</taxon>
        <taxon>Insecta</taxon>
        <taxon>Pterygota</taxon>
        <taxon>Neoptera</taxon>
        <taxon>Endopterygota</taxon>
        <taxon>Coleoptera</taxon>
        <taxon>Polyphaga</taxon>
        <taxon>Cucujiformia</taxon>
        <taxon>Chrysomeloidea</taxon>
        <taxon>Cerambycidae</taxon>
        <taxon>Cerambycinae</taxon>
        <taxon>Callichromatini</taxon>
        <taxon>Aromia</taxon>
    </lineage>
</organism>
<keyword evidence="2" id="KW-1185">Reference proteome</keyword>
<dbReference type="Gene3D" id="1.10.340.70">
    <property type="match status" value="1"/>
</dbReference>
<proteinExistence type="predicted"/>
<reference evidence="1" key="1">
    <citation type="journal article" date="2023" name="Insect Mol. Biol.">
        <title>Genome sequencing provides insights into the evolution of gene families encoding plant cell wall-degrading enzymes in longhorned beetles.</title>
        <authorList>
            <person name="Shin N.R."/>
            <person name="Okamura Y."/>
            <person name="Kirsch R."/>
            <person name="Pauchet Y."/>
        </authorList>
    </citation>
    <scope>NUCLEOTIDE SEQUENCE</scope>
    <source>
        <strain evidence="1">AMC_N1</strain>
    </source>
</reference>